<dbReference type="Proteomes" id="UP000002593">
    <property type="component" value="Chromosome"/>
</dbReference>
<name>A2BL61_HYPBU</name>
<evidence type="ECO:0000313" key="1">
    <source>
        <dbReference type="EMBL" id="ABM80722.1"/>
    </source>
</evidence>
<organism evidence="1 2">
    <name type="scientific">Hyperthermus butylicus (strain DSM 5456 / JCM 9403 / PLM1-5)</name>
    <dbReference type="NCBI Taxonomy" id="415426"/>
    <lineage>
        <taxon>Archaea</taxon>
        <taxon>Thermoproteota</taxon>
        <taxon>Thermoprotei</taxon>
        <taxon>Desulfurococcales</taxon>
        <taxon>Pyrodictiaceae</taxon>
        <taxon>Hyperthermus</taxon>
    </lineage>
</organism>
<dbReference type="EMBL" id="CP000493">
    <property type="protein sequence ID" value="ABM80722.1"/>
    <property type="molecule type" value="Genomic_DNA"/>
</dbReference>
<dbReference type="AlphaFoldDB" id="A2BL61"/>
<sequence>MSGLGGLGVILWRRTSREAGELPDAALVLKAKCASGPCILVAFGLGGENILAIVPPQPSPFCLLARKELQYIIRRILSDLGVYGAENLSACIVSGWLARGPLRDVLEALKSYEIVVDYSIDGGSSDFIVPVETQ</sequence>
<keyword evidence="2" id="KW-1185">Reference proteome</keyword>
<dbReference type="KEGG" id="hbu:Hbut_0871"/>
<dbReference type="HOGENOM" id="CLU_1891390_0_0_2"/>
<gene>
    <name evidence="1" type="ordered locus">Hbut_0871</name>
</gene>
<accession>A2BL61</accession>
<evidence type="ECO:0000313" key="2">
    <source>
        <dbReference type="Proteomes" id="UP000002593"/>
    </source>
</evidence>
<reference evidence="1 2" key="1">
    <citation type="journal article" date="2007" name="Archaea">
        <title>The genome of Hyperthermus butylicus: a sulfur-reducing, peptide fermenting, neutrophilic Crenarchaeote growing up to 108 degrees C.</title>
        <authorList>
            <person name="Brugger K."/>
            <person name="Chen L."/>
            <person name="Stark M."/>
            <person name="Zibat A."/>
            <person name="Redder P."/>
            <person name="Ruepp A."/>
            <person name="Awayez M."/>
            <person name="She Q."/>
            <person name="Garrett R.A."/>
            <person name="Klenk H.P."/>
        </authorList>
    </citation>
    <scope>NUCLEOTIDE SEQUENCE [LARGE SCALE GENOMIC DNA]</scope>
    <source>
        <strain evidence="2">DSM 5456 / JCM 9403 / PLM1-5</strain>
    </source>
</reference>
<proteinExistence type="predicted"/>
<protein>
    <submittedName>
        <fullName evidence="1">Uncharacterized protein</fullName>
    </submittedName>
</protein>
<dbReference type="EnsemblBacteria" id="ABM80722">
    <property type="protein sequence ID" value="ABM80722"/>
    <property type="gene ID" value="Hbut_0871"/>
</dbReference>